<proteinExistence type="predicted"/>
<protein>
    <submittedName>
        <fullName evidence="1">Uncharacterized protein</fullName>
    </submittedName>
</protein>
<dbReference type="Proteomes" id="UP000011704">
    <property type="component" value="Unassembled WGS sequence"/>
</dbReference>
<dbReference type="AlphaFoldDB" id="M1YIQ5"/>
<dbReference type="STRING" id="1266370.NITGR_280094"/>
<dbReference type="InParanoid" id="M1YIQ5"/>
<organism evidence="1 2">
    <name type="scientific">Nitrospina gracilis (strain 3/211)</name>
    <dbReference type="NCBI Taxonomy" id="1266370"/>
    <lineage>
        <taxon>Bacteria</taxon>
        <taxon>Pseudomonadati</taxon>
        <taxon>Nitrospinota/Tectimicrobiota group</taxon>
        <taxon>Nitrospinota</taxon>
        <taxon>Nitrospinia</taxon>
        <taxon>Nitrospinales</taxon>
        <taxon>Nitrospinaceae</taxon>
        <taxon>Nitrospina</taxon>
    </lineage>
</organism>
<accession>M1YIQ5</accession>
<reference evidence="1 2" key="1">
    <citation type="journal article" date="2013" name="Front. Microbiol.">
        <title>The genome of Nitrospina gracilis illuminates the metabolism and evolution of the major marine nitrite oxidizer.</title>
        <authorList>
            <person name="Luecker S."/>
            <person name="Nowka B."/>
            <person name="Rattei T."/>
            <person name="Spieck E."/>
            <person name="and Daims H."/>
        </authorList>
    </citation>
    <scope>NUCLEOTIDE SEQUENCE [LARGE SCALE GENOMIC DNA]</scope>
    <source>
        <strain evidence="1 2">3/211</strain>
    </source>
</reference>
<sequence length="43" mass="4696">MIQPSNPTQVLTPTNGSQFSLPAAEIELLASGDKKWNMSDCKF</sequence>
<dbReference type="HOGENOM" id="CLU_3236648_0_0_0"/>
<evidence type="ECO:0000313" key="2">
    <source>
        <dbReference type="Proteomes" id="UP000011704"/>
    </source>
</evidence>
<gene>
    <name evidence="1" type="ORF">NITGR_280094</name>
</gene>
<name>M1YIQ5_NITG3</name>
<evidence type="ECO:0000313" key="1">
    <source>
        <dbReference type="EMBL" id="CCQ90378.1"/>
    </source>
</evidence>
<dbReference type="EMBL" id="CAQJ01000031">
    <property type="protein sequence ID" value="CCQ90378.1"/>
    <property type="molecule type" value="Genomic_DNA"/>
</dbReference>
<keyword evidence="2" id="KW-1185">Reference proteome</keyword>
<comment type="caution">
    <text evidence="1">The sequence shown here is derived from an EMBL/GenBank/DDBJ whole genome shotgun (WGS) entry which is preliminary data.</text>
</comment>